<evidence type="ECO:0000259" key="10">
    <source>
        <dbReference type="Pfam" id="PF00082"/>
    </source>
</evidence>
<dbReference type="NCBIfam" id="TIGR03501">
    <property type="entry name" value="GlyGly_CTERM"/>
    <property type="match status" value="1"/>
</dbReference>
<dbReference type="InterPro" id="IPR034197">
    <property type="entry name" value="Peptidases_S8_3"/>
</dbReference>
<dbReference type="CDD" id="cd04852">
    <property type="entry name" value="Peptidases_S8_3"/>
    <property type="match status" value="1"/>
</dbReference>
<dbReference type="InterPro" id="IPR023827">
    <property type="entry name" value="Peptidase_S8_Asp-AS"/>
</dbReference>
<sequence>MSSKVAIAVSAALMSMSLSSAAESQLTRLGKNQVQESTQIKMLAKSAKSSAPAVFTPEADLAQGTHRYLVRLSEDPVALYQGNITGYKATSPALAKSAATANGKLNTKAPEVKAYRSLLNKRQDQVISQAEQLISKLDVKQRTTLAFNGMVVKMTQAEAEKLAKVPGIAQIKREVMRYPTTDAGPAFIKAPAVWDGSASGTAHQGEGLIVGVIDTGINSDHPSFADVGADGYDHSNPNGSGVYSGDCATEEWAGLCNDKLIGVHSYPLITDDYPLFDESVAANGVDHNGHGSHTAGTAAGNVLKDVTLDTGLEIAEMSGVAPHANIISYQVCLPGEPGDAIEFDGCYPSLTILAVEHAIEAGVDVINYSVGGGSVDPWQDGDSLAFLSARKAGIHVATSAGNDGPDPYTLGSPGEAPWITTVAAGTHDRQVTEDQLSVAGVSYDYADSSGPVINDEFSGTLLYAGSVDEANIEACQAYAADAFKDKIALISRGSCNFSDKIINAADAGASAVIVYNNRDGDDAALTMSGLEETTTASLFISENSGKALIGALADDSALSATIIPVQVTEADGGIMADFSSRGPNLAVADILSPSITAPGSGILAAYADEMSAGMIEFPTPSDYGFLSGTSMASPHVAGALTLLAGLQPNWTPAQAQSALMLTANQEVLKEDGETPADFFDMGSGYANVALAAASGLVMDENYSNYVAADPTIGGQPSTLNLPSMTNASCINVCSWTRTVTATSDNSWTATAQAVDGSNDLTVSVSPQSFELAAGESQELTITADVTQTKDTWSFANIKLTAAGAPDAQLPLAVKPGQSNIPDSLALYADSAKGSKTYGSYQDNKLTNISANFYTPTELASESDELEESFAQQWQLDLTEEAAMIWFTLGDTTSPDLDLYVYDASGTMIGASASSGSEESISLSNLPAGIYTVEVENYQASAVSASDSYQLNISAIYQDEDSRTQDDNLSITVLEDENSGEFSLEFAWDLAQTLDTTTNGLLYLNAADGTSQAIDFTFDIAEVVPTAVISAPANVIEQEKVTLTASTAFNKNDVELTYTWQQISGPQVSFDANAQSISFTAPKVSQDQAITFSLTVTEANGNTSTETASVNVINRRNSGGSFGWLMLLATPLLFRRRMNK</sequence>
<reference evidence="13 14" key="1">
    <citation type="journal article" date="2022" name="Mar. Drugs">
        <title>Bioassay-Guided Fractionation Leads to the Detection of Cholic Acid Generated by the Rare Thalassomonas sp.</title>
        <authorList>
            <person name="Pheiffer F."/>
            <person name="Schneider Y.K."/>
            <person name="Hansen E.H."/>
            <person name="Andersen J.H."/>
            <person name="Isaksson J."/>
            <person name="Busche T."/>
            <person name="R C."/>
            <person name="Kalinowski J."/>
            <person name="Zyl L.V."/>
            <person name="Trindade M."/>
        </authorList>
    </citation>
    <scope>NUCLEOTIDE SEQUENCE [LARGE SCALE GENOMIC DNA]</scope>
    <source>
        <strain evidence="13 14">A5K-61T</strain>
    </source>
</reference>
<dbReference type="Pfam" id="PF02225">
    <property type="entry name" value="PA"/>
    <property type="match status" value="1"/>
</dbReference>
<name>A0ABY7VFG2_9GAMM</name>
<organism evidence="13 14">
    <name type="scientific">Thalassomonas haliotis</name>
    <dbReference type="NCBI Taxonomy" id="485448"/>
    <lineage>
        <taxon>Bacteria</taxon>
        <taxon>Pseudomonadati</taxon>
        <taxon>Pseudomonadota</taxon>
        <taxon>Gammaproteobacteria</taxon>
        <taxon>Alteromonadales</taxon>
        <taxon>Colwelliaceae</taxon>
        <taxon>Thalassomonas</taxon>
    </lineage>
</organism>
<dbReference type="PROSITE" id="PS00136">
    <property type="entry name" value="SUBTILASE_ASP"/>
    <property type="match status" value="1"/>
</dbReference>
<dbReference type="Gene3D" id="2.60.40.3010">
    <property type="match status" value="1"/>
</dbReference>
<accession>A0ABY7VFG2</accession>
<dbReference type="EMBL" id="CP059693">
    <property type="protein sequence ID" value="WDE11633.1"/>
    <property type="molecule type" value="Genomic_DNA"/>
</dbReference>
<feature type="chain" id="PRO_5047076978" evidence="9">
    <location>
        <begin position="22"/>
        <end position="1139"/>
    </location>
</feature>
<keyword evidence="5 7" id="KW-0720">Serine protease</keyword>
<dbReference type="SUPFAM" id="SSF52743">
    <property type="entry name" value="Subtilisin-like"/>
    <property type="match status" value="1"/>
</dbReference>
<evidence type="ECO:0000256" key="6">
    <source>
        <dbReference type="ARBA" id="ARBA00023180"/>
    </source>
</evidence>
<dbReference type="InterPro" id="IPR020008">
    <property type="entry name" value="GlyGly_CTERM"/>
</dbReference>
<dbReference type="InterPro" id="IPR036852">
    <property type="entry name" value="Peptidase_S8/S53_dom_sf"/>
</dbReference>
<evidence type="ECO:0000313" key="14">
    <source>
        <dbReference type="Proteomes" id="UP001215231"/>
    </source>
</evidence>
<proteinExistence type="inferred from homology"/>
<keyword evidence="1" id="KW-0964">Secreted</keyword>
<dbReference type="PIRSF" id="PIRSF037898">
    <property type="entry name" value="Subtilisin_rel_Sputw3181_3341"/>
    <property type="match status" value="1"/>
</dbReference>
<dbReference type="InterPro" id="IPR015500">
    <property type="entry name" value="Peptidase_S8_subtilisin-rel"/>
</dbReference>
<keyword evidence="2 7" id="KW-0645">Protease</keyword>
<dbReference type="InterPro" id="IPR000209">
    <property type="entry name" value="Peptidase_S8/S53_dom"/>
</dbReference>
<dbReference type="InterPro" id="IPR017312">
    <property type="entry name" value="Subtilisin_Alteromonadales"/>
</dbReference>
<feature type="active site" description="Charge relay system" evidence="7">
    <location>
        <position position="214"/>
    </location>
</feature>
<dbReference type="InterPro" id="IPR003137">
    <property type="entry name" value="PA_domain"/>
</dbReference>
<evidence type="ECO:0000256" key="9">
    <source>
        <dbReference type="SAM" id="SignalP"/>
    </source>
</evidence>
<evidence type="ECO:0000256" key="5">
    <source>
        <dbReference type="ARBA" id="ARBA00022825"/>
    </source>
</evidence>
<evidence type="ECO:0000256" key="7">
    <source>
        <dbReference type="PROSITE-ProRule" id="PRU01240"/>
    </source>
</evidence>
<keyword evidence="3 9" id="KW-0732">Signal</keyword>
<keyword evidence="14" id="KW-1185">Reference proteome</keyword>
<keyword evidence="4 7" id="KW-0378">Hydrolase</keyword>
<evidence type="ECO:0000256" key="3">
    <source>
        <dbReference type="ARBA" id="ARBA00022729"/>
    </source>
</evidence>
<dbReference type="InterPro" id="IPR045051">
    <property type="entry name" value="SBT"/>
</dbReference>
<dbReference type="PANTHER" id="PTHR10795">
    <property type="entry name" value="PROPROTEIN CONVERTASE SUBTILISIN/KEXIN"/>
    <property type="match status" value="1"/>
</dbReference>
<evidence type="ECO:0000256" key="2">
    <source>
        <dbReference type="ARBA" id="ARBA00022670"/>
    </source>
</evidence>
<dbReference type="Pfam" id="PF00082">
    <property type="entry name" value="Peptidase_S8"/>
    <property type="match status" value="1"/>
</dbReference>
<dbReference type="Gene3D" id="2.60.120.380">
    <property type="match status" value="1"/>
</dbReference>
<dbReference type="InterPro" id="IPR046450">
    <property type="entry name" value="PA_dom_sf"/>
</dbReference>
<evidence type="ECO:0000256" key="4">
    <source>
        <dbReference type="ARBA" id="ARBA00022801"/>
    </source>
</evidence>
<dbReference type="PROSITE" id="PS51892">
    <property type="entry name" value="SUBTILASE"/>
    <property type="match status" value="1"/>
</dbReference>
<dbReference type="RefSeq" id="WP_274051794.1">
    <property type="nucleotide sequence ID" value="NZ_CP059693.1"/>
</dbReference>
<protein>
    <submittedName>
        <fullName evidence="13">S8 family serine peptidase</fullName>
    </submittedName>
</protein>
<gene>
    <name evidence="13" type="ORF">H3N35_26120</name>
</gene>
<feature type="signal peptide" evidence="9">
    <location>
        <begin position="1"/>
        <end position="21"/>
    </location>
</feature>
<feature type="domain" description="Peptidase C-terminal archaeal/bacterial" evidence="12">
    <location>
        <begin position="873"/>
        <end position="935"/>
    </location>
</feature>
<evidence type="ECO:0000256" key="1">
    <source>
        <dbReference type="ARBA" id="ARBA00022525"/>
    </source>
</evidence>
<evidence type="ECO:0000256" key="8">
    <source>
        <dbReference type="RuleBase" id="RU003355"/>
    </source>
</evidence>
<feature type="domain" description="PA" evidence="11">
    <location>
        <begin position="459"/>
        <end position="548"/>
    </location>
</feature>
<evidence type="ECO:0000313" key="13">
    <source>
        <dbReference type="EMBL" id="WDE11633.1"/>
    </source>
</evidence>
<comment type="similarity">
    <text evidence="7 8">Belongs to the peptidase S8 family.</text>
</comment>
<dbReference type="SUPFAM" id="SSF52025">
    <property type="entry name" value="PA domain"/>
    <property type="match status" value="1"/>
</dbReference>
<dbReference type="Pfam" id="PF04151">
    <property type="entry name" value="PPC"/>
    <property type="match status" value="1"/>
</dbReference>
<dbReference type="Pfam" id="PF22352">
    <property type="entry name" value="K319L-like_PKD"/>
    <property type="match status" value="1"/>
</dbReference>
<dbReference type="PROSITE" id="PS00138">
    <property type="entry name" value="SUBTILASE_SER"/>
    <property type="match status" value="1"/>
</dbReference>
<dbReference type="Proteomes" id="UP001215231">
    <property type="component" value="Chromosome"/>
</dbReference>
<dbReference type="PRINTS" id="PR00723">
    <property type="entry name" value="SUBTILISIN"/>
</dbReference>
<dbReference type="CDD" id="cd04818">
    <property type="entry name" value="PA_subtilisin_1"/>
    <property type="match status" value="1"/>
</dbReference>
<dbReference type="InterPro" id="IPR007280">
    <property type="entry name" value="Peptidase_C_arc/bac"/>
</dbReference>
<dbReference type="NCBIfam" id="TIGR04183">
    <property type="entry name" value="Por_Secre_tail"/>
    <property type="match status" value="1"/>
</dbReference>
<evidence type="ECO:0000259" key="11">
    <source>
        <dbReference type="Pfam" id="PF02225"/>
    </source>
</evidence>
<dbReference type="Gene3D" id="3.50.30.30">
    <property type="match status" value="1"/>
</dbReference>
<feature type="active site" description="Charge relay system" evidence="7">
    <location>
        <position position="630"/>
    </location>
</feature>
<feature type="domain" description="Peptidase S8/S53" evidence="10">
    <location>
        <begin position="205"/>
        <end position="670"/>
    </location>
</feature>
<dbReference type="Gene3D" id="3.40.50.200">
    <property type="entry name" value="Peptidase S8/S53 domain"/>
    <property type="match status" value="1"/>
</dbReference>
<evidence type="ECO:0000259" key="12">
    <source>
        <dbReference type="Pfam" id="PF04151"/>
    </source>
</evidence>
<dbReference type="InterPro" id="IPR026444">
    <property type="entry name" value="Secre_tail"/>
</dbReference>
<dbReference type="InterPro" id="IPR023828">
    <property type="entry name" value="Peptidase_S8_Ser-AS"/>
</dbReference>
<keyword evidence="6" id="KW-0325">Glycoprotein</keyword>
<feature type="active site" description="Charge relay system" evidence="7">
    <location>
        <position position="290"/>
    </location>
</feature>